<reference evidence="2" key="1">
    <citation type="submission" date="2022-05" db="EMBL/GenBank/DDBJ databases">
        <title>Jatrophihabitans sp. SB3-54 whole genome sequence.</title>
        <authorList>
            <person name="Suh M.K."/>
            <person name="Eom M.K."/>
            <person name="Kim J.S."/>
            <person name="Kim H.S."/>
            <person name="Do H.E."/>
            <person name="Shin Y.K."/>
            <person name="Lee J.-S."/>
        </authorList>
    </citation>
    <scope>NUCLEOTIDE SEQUENCE</scope>
    <source>
        <strain evidence="2">SB3-54</strain>
    </source>
</reference>
<sequence>MRPGDSLSGLAERFGVSGGWQALWHYNRTNVPNPNVILVGQLLQIP</sequence>
<dbReference type="EMBL" id="CP097463">
    <property type="protein sequence ID" value="WAX59331.1"/>
    <property type="molecule type" value="Genomic_DNA"/>
</dbReference>
<dbReference type="InterPro" id="IPR036779">
    <property type="entry name" value="LysM_dom_sf"/>
</dbReference>
<protein>
    <submittedName>
        <fullName evidence="2">LysM peptidoglycan-binding domain-containing protein</fullName>
    </submittedName>
</protein>
<keyword evidence="3" id="KW-1185">Reference proteome</keyword>
<evidence type="ECO:0000313" key="3">
    <source>
        <dbReference type="Proteomes" id="UP001164693"/>
    </source>
</evidence>
<name>A0ABY7K8A4_9ACTN</name>
<dbReference type="Pfam" id="PF01476">
    <property type="entry name" value="LysM"/>
    <property type="match status" value="1"/>
</dbReference>
<organism evidence="2 3">
    <name type="scientific">Jatrophihabitans cynanchi</name>
    <dbReference type="NCBI Taxonomy" id="2944128"/>
    <lineage>
        <taxon>Bacteria</taxon>
        <taxon>Bacillati</taxon>
        <taxon>Actinomycetota</taxon>
        <taxon>Actinomycetes</taxon>
        <taxon>Jatrophihabitantales</taxon>
        <taxon>Jatrophihabitantaceae</taxon>
        <taxon>Jatrophihabitans</taxon>
    </lineage>
</organism>
<accession>A0ABY7K8A4</accession>
<evidence type="ECO:0000313" key="2">
    <source>
        <dbReference type="EMBL" id="WAX59331.1"/>
    </source>
</evidence>
<proteinExistence type="predicted"/>
<dbReference type="InterPro" id="IPR018392">
    <property type="entry name" value="LysM"/>
</dbReference>
<evidence type="ECO:0000259" key="1">
    <source>
        <dbReference type="PROSITE" id="PS51782"/>
    </source>
</evidence>
<dbReference type="SUPFAM" id="SSF54106">
    <property type="entry name" value="LysM domain"/>
    <property type="match status" value="1"/>
</dbReference>
<gene>
    <name evidence="2" type="ORF">M6B22_19830</name>
</gene>
<dbReference type="PROSITE" id="PS51782">
    <property type="entry name" value="LYSM"/>
    <property type="match status" value="1"/>
</dbReference>
<dbReference type="Gene3D" id="3.10.350.10">
    <property type="entry name" value="LysM domain"/>
    <property type="match status" value="1"/>
</dbReference>
<dbReference type="Proteomes" id="UP001164693">
    <property type="component" value="Chromosome"/>
</dbReference>
<feature type="domain" description="LysM" evidence="1">
    <location>
        <begin position="1"/>
        <end position="45"/>
    </location>
</feature>